<dbReference type="Gene3D" id="3.30.565.10">
    <property type="entry name" value="Histidine kinase-like ATPase, C-terminal domain"/>
    <property type="match status" value="1"/>
</dbReference>
<reference evidence="2 3" key="1">
    <citation type="submission" date="2018-01" db="EMBL/GenBank/DDBJ databases">
        <title>Draft genome sequences of clinical isolates and type strains of oral Veillonella including Veillonella infantum sp., nov.</title>
        <authorList>
            <person name="Mashima I."/>
            <person name="Liao Y.-C."/>
            <person name="Sabharwal A."/>
            <person name="Haase E.M."/>
            <person name="Nakazawa F."/>
            <person name="Scannapieco F.A."/>
        </authorList>
    </citation>
    <scope>NUCLEOTIDE SEQUENCE [LARGE SCALE GENOMIC DNA]</scope>
    <source>
        <strain evidence="2 3">Y6</strain>
    </source>
</reference>
<feature type="domain" description="DUF4325" evidence="1">
    <location>
        <begin position="351"/>
        <end position="412"/>
    </location>
</feature>
<dbReference type="AlphaFoldDB" id="A0A2S7ZR89"/>
<dbReference type="InterPro" id="IPR025474">
    <property type="entry name" value="DUF4325"/>
</dbReference>
<dbReference type="InterPro" id="IPR036890">
    <property type="entry name" value="HATPase_C_sf"/>
</dbReference>
<comment type="caution">
    <text evidence="2">The sequence shown here is derived from an EMBL/GenBank/DDBJ whole genome shotgun (WGS) entry which is preliminary data.</text>
</comment>
<evidence type="ECO:0000259" key="1">
    <source>
        <dbReference type="Pfam" id="PF14213"/>
    </source>
</evidence>
<sequence length="425" mass="49079">MNTTGITKEKLLIVTIPNTLTFKHKGIIDFDYILKLFRWDYEGNSVTIDARQCKMADYQSLILLIQYIWYLKRNHVYVNLRYTKNTQFYNMWKNIDGKGCFNVLDNTQDNFHYVYNKPIFAIKYKDHNITKMLNTIRDYALDLPTDLIRGYEDAVRYIISELTYNTLEHGFNPQIPSLLQFNWYRDKNQLSFILADLGVGIKTHLEQTYAPFTNNTDAIAMALEPEISGTFGVNVGPYKQQNNAGMGLYLSSNLGKTLEADMYIVSGDGVAHISPLDVTYTTLENAWPGTFIYMTIGFDRLKTYDLHKHLEDFRKHATETVAKRNNIVRAPELYIDMYNYCGERCEVKLEAINLRKRKIIPAIKKGETVILDFSQAITATHSFLTALLADPIKILGLKSYKQIKIIGANETIRTIIDFVFDTYTN</sequence>
<dbReference type="EMBL" id="PPDF01000005">
    <property type="protein sequence ID" value="PQL25760.1"/>
    <property type="molecule type" value="Genomic_DNA"/>
</dbReference>
<dbReference type="STRING" id="1110546.GCA_001078375_00208"/>
<dbReference type="Pfam" id="PF14213">
    <property type="entry name" value="DUF4325"/>
    <property type="match status" value="1"/>
</dbReference>
<dbReference type="SUPFAM" id="SSF55874">
    <property type="entry name" value="ATPase domain of HSP90 chaperone/DNA topoisomerase II/histidine kinase"/>
    <property type="match status" value="1"/>
</dbReference>
<evidence type="ECO:0000313" key="3">
    <source>
        <dbReference type="Proteomes" id="UP000238877"/>
    </source>
</evidence>
<gene>
    <name evidence="2" type="ORF">VTHSUH11_02070</name>
</gene>
<dbReference type="RefSeq" id="WP_105092470.1">
    <property type="nucleotide sequence ID" value="NZ_PPDF01000005.1"/>
</dbReference>
<accession>A0A2S7ZR89</accession>
<protein>
    <recommendedName>
        <fullName evidence="1">DUF4325 domain-containing protein</fullName>
    </recommendedName>
</protein>
<proteinExistence type="predicted"/>
<name>A0A2S7ZR89_9FIRM</name>
<dbReference type="Proteomes" id="UP000238877">
    <property type="component" value="Unassembled WGS sequence"/>
</dbReference>
<organism evidence="2 3">
    <name type="scientific">Veillonella tobetsuensis</name>
    <dbReference type="NCBI Taxonomy" id="1110546"/>
    <lineage>
        <taxon>Bacteria</taxon>
        <taxon>Bacillati</taxon>
        <taxon>Bacillota</taxon>
        <taxon>Negativicutes</taxon>
        <taxon>Veillonellales</taxon>
        <taxon>Veillonellaceae</taxon>
        <taxon>Veillonella</taxon>
    </lineage>
</organism>
<evidence type="ECO:0000313" key="2">
    <source>
        <dbReference type="EMBL" id="PQL25760.1"/>
    </source>
</evidence>